<evidence type="ECO:0000313" key="2">
    <source>
        <dbReference type="Proteomes" id="UP001201163"/>
    </source>
</evidence>
<sequence length="358" mass="40185">MGKLSDKALLKIFRYYLDASPRLWPRLVQTCHKWRRIVYASQQVLNLQLFCTHGTPVSKTLDYWPTLPIVVNFGGSPALGPLAPEDEDHIMAALRQSDRVCSISLTITSSLLETFSVIEGPFSKLEDVVLLSRDSMQLTLPNTFRWGPRLRSLHLIKIVFPVLPLLLHSSRNLVDLRLHEVLNIWHVSPSMLATALSGMAQLQSLSLHFLSVANHITFPFPSGKRIILPALTRLDLRGTNAYLESLVAGIDAPGLMDISITFFDMYILDISKLRIDRIGMHKSHRRADILSSERAISISLTQPGAPTRLKLQVLCNTLRSQSLFISLVCRHFSAFLCCVEDLRISTARPLSGQDDGNR</sequence>
<gene>
    <name evidence="1" type="ORF">EDB92DRAFT_338955</name>
</gene>
<proteinExistence type="predicted"/>
<dbReference type="Proteomes" id="UP001201163">
    <property type="component" value="Unassembled WGS sequence"/>
</dbReference>
<dbReference type="SUPFAM" id="SSF52047">
    <property type="entry name" value="RNI-like"/>
    <property type="match status" value="1"/>
</dbReference>
<name>A0AAD4LLW9_9AGAM</name>
<evidence type="ECO:0008006" key="3">
    <source>
        <dbReference type="Google" id="ProtNLM"/>
    </source>
</evidence>
<accession>A0AAD4LLW9</accession>
<comment type="caution">
    <text evidence="1">The sequence shown here is derived from an EMBL/GenBank/DDBJ whole genome shotgun (WGS) entry which is preliminary data.</text>
</comment>
<keyword evidence="2" id="KW-1185">Reference proteome</keyword>
<dbReference type="AlphaFoldDB" id="A0AAD4LLW9"/>
<protein>
    <recommendedName>
        <fullName evidence="3">F-box domain-containing protein</fullName>
    </recommendedName>
</protein>
<dbReference type="EMBL" id="JAKELL010000016">
    <property type="protein sequence ID" value="KAH8993906.1"/>
    <property type="molecule type" value="Genomic_DNA"/>
</dbReference>
<reference evidence="1" key="1">
    <citation type="submission" date="2022-01" db="EMBL/GenBank/DDBJ databases">
        <title>Comparative genomics reveals a dynamic genome evolution in the ectomycorrhizal milk-cap (Lactarius) mushrooms.</title>
        <authorList>
            <consortium name="DOE Joint Genome Institute"/>
            <person name="Lebreton A."/>
            <person name="Tang N."/>
            <person name="Kuo A."/>
            <person name="LaButti K."/>
            <person name="Drula E."/>
            <person name="Barry K."/>
            <person name="Clum A."/>
            <person name="Lipzen A."/>
            <person name="Mousain D."/>
            <person name="Ng V."/>
            <person name="Wang R."/>
            <person name="Wang X."/>
            <person name="Dai Y."/>
            <person name="Henrissat B."/>
            <person name="Grigoriev I.V."/>
            <person name="Guerin-Laguette A."/>
            <person name="Yu F."/>
            <person name="Martin F.M."/>
        </authorList>
    </citation>
    <scope>NUCLEOTIDE SEQUENCE</scope>
    <source>
        <strain evidence="1">QP</strain>
    </source>
</reference>
<evidence type="ECO:0000313" key="1">
    <source>
        <dbReference type="EMBL" id="KAH8993906.1"/>
    </source>
</evidence>
<organism evidence="1 2">
    <name type="scientific">Lactarius akahatsu</name>
    <dbReference type="NCBI Taxonomy" id="416441"/>
    <lineage>
        <taxon>Eukaryota</taxon>
        <taxon>Fungi</taxon>
        <taxon>Dikarya</taxon>
        <taxon>Basidiomycota</taxon>
        <taxon>Agaricomycotina</taxon>
        <taxon>Agaricomycetes</taxon>
        <taxon>Russulales</taxon>
        <taxon>Russulaceae</taxon>
        <taxon>Lactarius</taxon>
    </lineage>
</organism>